<organism evidence="7 8">
    <name type="scientific">Aphanomyces euteiches</name>
    <dbReference type="NCBI Taxonomy" id="100861"/>
    <lineage>
        <taxon>Eukaryota</taxon>
        <taxon>Sar</taxon>
        <taxon>Stramenopiles</taxon>
        <taxon>Oomycota</taxon>
        <taxon>Saprolegniomycetes</taxon>
        <taxon>Saprolegniales</taxon>
        <taxon>Verrucalvaceae</taxon>
        <taxon>Aphanomyces</taxon>
    </lineage>
</organism>
<evidence type="ECO:0000256" key="3">
    <source>
        <dbReference type="ARBA" id="ARBA00023157"/>
    </source>
</evidence>
<dbReference type="Proteomes" id="UP000481153">
    <property type="component" value="Unassembled WGS sequence"/>
</dbReference>
<gene>
    <name evidence="7" type="ORF">Ae201684_005190</name>
</gene>
<dbReference type="InterPro" id="IPR004886">
    <property type="entry name" value="Glucanosyltransferase"/>
</dbReference>
<evidence type="ECO:0000256" key="6">
    <source>
        <dbReference type="SAM" id="SignalP"/>
    </source>
</evidence>
<evidence type="ECO:0000313" key="8">
    <source>
        <dbReference type="Proteomes" id="UP000481153"/>
    </source>
</evidence>
<evidence type="ECO:0000256" key="5">
    <source>
        <dbReference type="SAM" id="MobiDB-lite"/>
    </source>
</evidence>
<dbReference type="Gene3D" id="3.20.20.80">
    <property type="entry name" value="Glycosidases"/>
    <property type="match status" value="1"/>
</dbReference>
<comment type="caution">
    <text evidence="7">The sequence shown here is derived from an EMBL/GenBank/DDBJ whole genome shotgun (WGS) entry which is preliminary data.</text>
</comment>
<dbReference type="Pfam" id="PF03198">
    <property type="entry name" value="Glyco_hydro_72"/>
    <property type="match status" value="1"/>
</dbReference>
<protein>
    <recommendedName>
        <fullName evidence="9">Glycoside hydrolase family 5 domain-containing protein</fullName>
    </recommendedName>
</protein>
<evidence type="ECO:0000256" key="4">
    <source>
        <dbReference type="ARBA" id="ARBA00023180"/>
    </source>
</evidence>
<accession>A0A6G0XFK0</accession>
<feature type="compositionally biased region" description="Low complexity" evidence="5">
    <location>
        <begin position="465"/>
        <end position="481"/>
    </location>
</feature>
<dbReference type="EMBL" id="VJMJ01000067">
    <property type="protein sequence ID" value="KAF0739002.1"/>
    <property type="molecule type" value="Genomic_DNA"/>
</dbReference>
<dbReference type="GO" id="GO:0005886">
    <property type="term" value="C:plasma membrane"/>
    <property type="evidence" value="ECO:0007669"/>
    <property type="project" value="TreeGrafter"/>
</dbReference>
<feature type="signal peptide" evidence="6">
    <location>
        <begin position="1"/>
        <end position="17"/>
    </location>
</feature>
<evidence type="ECO:0000256" key="2">
    <source>
        <dbReference type="ARBA" id="ARBA00022729"/>
    </source>
</evidence>
<dbReference type="AlphaFoldDB" id="A0A6G0XFK0"/>
<dbReference type="GO" id="GO:0034411">
    <property type="term" value="P:cell wall (1-&gt;3)-beta-D-glucan biosynthetic process"/>
    <property type="evidence" value="ECO:0007669"/>
    <property type="project" value="TreeGrafter"/>
</dbReference>
<dbReference type="VEuPathDB" id="FungiDB:AeMF1_000503"/>
<evidence type="ECO:0008006" key="9">
    <source>
        <dbReference type="Google" id="ProtNLM"/>
    </source>
</evidence>
<reference evidence="7 8" key="1">
    <citation type="submission" date="2019-07" db="EMBL/GenBank/DDBJ databases">
        <title>Genomics analysis of Aphanomyces spp. identifies a new class of oomycete effector associated with host adaptation.</title>
        <authorList>
            <person name="Gaulin E."/>
        </authorList>
    </citation>
    <scope>NUCLEOTIDE SEQUENCE [LARGE SCALE GENOMIC DNA]</scope>
    <source>
        <strain evidence="7 8">ATCC 201684</strain>
    </source>
</reference>
<dbReference type="SUPFAM" id="SSF51445">
    <property type="entry name" value="(Trans)glycosidases"/>
    <property type="match status" value="1"/>
</dbReference>
<proteinExistence type="inferred from homology"/>
<sequence>MRIGAAVVLSSLALATAQTPPTTGWVNPLVIKGYKFFDSVTGAEFRVKGLGFYPRANTGKNYDANSVDWFKDEMESIWKPYLANLKALGVNTIRMYAIDPTASHDKFMCELNKLGMYAFVGMSAVCEGCYILDTEAPQCYTDAMFSRSMQIYNAFAVYDNVIGFSVGNENNLGKMIEKSAPCVKALIRDMRAYSDKCTGYLRQIPIGLDNADIDTPTHPRASWLGYYDCVKNSDENTRAQWIGFNPYVECDPTTHLTYADSTGLQKLMSDYKASNYPRPIVFGEFGCIKIKNTINGIEQQRTFYDAKWMNEEPGMTEYVIGGNAFEFSVEKANLIDKSATPPFAAADPGRYGIGYFTPDNCDHETVPCVYNKYPEFDNLAKAYNTTTPSKVTMSSFVPARSTAMSCPADFPTVDLPSHPNAKILECSVYQPVCNGGTSNKQKPVAADNATAAPKKTLAPSKPTITAAPGSNSSSATSAPASGSRSASIALTAVTLGLAAIMHLM</sequence>
<dbReference type="PANTHER" id="PTHR31468">
    <property type="entry name" value="1,3-BETA-GLUCANOSYLTRANSFERASE GAS1"/>
    <property type="match status" value="1"/>
</dbReference>
<feature type="chain" id="PRO_5026353855" description="Glycoside hydrolase family 5 domain-containing protein" evidence="6">
    <location>
        <begin position="18"/>
        <end position="504"/>
    </location>
</feature>
<evidence type="ECO:0000313" key="7">
    <source>
        <dbReference type="EMBL" id="KAF0739002.1"/>
    </source>
</evidence>
<feature type="region of interest" description="Disordered" evidence="5">
    <location>
        <begin position="437"/>
        <end position="481"/>
    </location>
</feature>
<name>A0A6G0XFK0_9STRA</name>
<keyword evidence="3" id="KW-1015">Disulfide bond</keyword>
<dbReference type="GO" id="GO:0042124">
    <property type="term" value="F:1,3-beta-glucanosyltransferase activity"/>
    <property type="evidence" value="ECO:0007669"/>
    <property type="project" value="TreeGrafter"/>
</dbReference>
<keyword evidence="2 6" id="KW-0732">Signal</keyword>
<keyword evidence="8" id="KW-1185">Reference proteome</keyword>
<keyword evidence="4" id="KW-0325">Glycoprotein</keyword>
<comment type="similarity">
    <text evidence="1">Belongs to the glycosyl hydrolase 72 family.</text>
</comment>
<dbReference type="InterPro" id="IPR017853">
    <property type="entry name" value="GH"/>
</dbReference>
<evidence type="ECO:0000256" key="1">
    <source>
        <dbReference type="ARBA" id="ARBA00007528"/>
    </source>
</evidence>
<dbReference type="PANTHER" id="PTHR31468:SF2">
    <property type="entry name" value="1,3-BETA-GLUCANOSYLTRANSFERASE GAS1"/>
    <property type="match status" value="1"/>
</dbReference>